<feature type="transmembrane region" description="Helical" evidence="1">
    <location>
        <begin position="291"/>
        <end position="311"/>
    </location>
</feature>
<keyword evidence="1" id="KW-0812">Transmembrane</keyword>
<feature type="signal peptide" evidence="2">
    <location>
        <begin position="1"/>
        <end position="24"/>
    </location>
</feature>
<keyword evidence="1" id="KW-1133">Transmembrane helix</keyword>
<keyword evidence="4" id="KW-1185">Reference proteome</keyword>
<accession>A0ABN6E7F4</accession>
<sequence>MKKYIILVLVVLLNMCLLHTPAFAYMLSSSTINHDEEIMKSQRQVSAEYTLNIICDIVNSKDSNPFKKELEKLTGKKAPYERTRFKLSEEYELYRPFVFPYKKILTERGTSIYFEENVKDKMKNFRIDTFQDLINNQFVDKKWLRIVYYEDKPVGYIQINWYDDIGSYDSSEWSIGNYHLFNAIETMKDFLKYKKENTNVKILSFDGLAKYIVSEDGNWWCTDGEGTINPAKYKNMIWSFEEIKNNLNNRPKEMLNYFETHKYVSEMPLGGLPFKPLYESVYERRNKIKNMLITIILLLATAMTVAGIKLVSRIKNA</sequence>
<evidence type="ECO:0000313" key="3">
    <source>
        <dbReference type="EMBL" id="BCS81366.1"/>
    </source>
</evidence>
<proteinExistence type="predicted"/>
<protein>
    <submittedName>
        <fullName evidence="3">Uncharacterized protein</fullName>
    </submittedName>
</protein>
<name>A0ABN6E7F4_9FIRM</name>
<dbReference type="Proteomes" id="UP000663623">
    <property type="component" value="Chromosome"/>
</dbReference>
<evidence type="ECO:0000256" key="1">
    <source>
        <dbReference type="SAM" id="Phobius"/>
    </source>
</evidence>
<dbReference type="RefSeq" id="WP_207178097.1">
    <property type="nucleotide sequence ID" value="NZ_AP024480.1"/>
</dbReference>
<dbReference type="EMBL" id="AP024480">
    <property type="protein sequence ID" value="BCS81366.1"/>
    <property type="molecule type" value="Genomic_DNA"/>
</dbReference>
<feature type="chain" id="PRO_5046412112" evidence="2">
    <location>
        <begin position="25"/>
        <end position="317"/>
    </location>
</feature>
<reference evidence="3 4" key="1">
    <citation type="submission" date="2021-02" db="EMBL/GenBank/DDBJ databases">
        <title>Nitrogen-fixing ability and nitrogen fixation related genes of thermophilic fermentative bacteria in the genus Caldicellulosiruptor.</title>
        <authorList>
            <person name="Chen Y."/>
            <person name="Nishihara A."/>
            <person name="Haruta S."/>
        </authorList>
    </citation>
    <scope>NUCLEOTIDE SEQUENCE [LARGE SCALE GENOMIC DNA]</scope>
    <source>
        <strain evidence="3 4">YA01</strain>
    </source>
</reference>
<keyword evidence="1" id="KW-0472">Membrane</keyword>
<gene>
    <name evidence="3" type="ORF">CaldiYA01_13260</name>
</gene>
<evidence type="ECO:0000313" key="4">
    <source>
        <dbReference type="Proteomes" id="UP000663623"/>
    </source>
</evidence>
<keyword evidence="2" id="KW-0732">Signal</keyword>
<organism evidence="3 4">
    <name type="scientific">Caldicellulosiruptor diazotrophicus</name>
    <dbReference type="NCBI Taxonomy" id="2806205"/>
    <lineage>
        <taxon>Bacteria</taxon>
        <taxon>Bacillati</taxon>
        <taxon>Bacillota</taxon>
        <taxon>Bacillota incertae sedis</taxon>
        <taxon>Caldicellulosiruptorales</taxon>
        <taxon>Caldicellulosiruptoraceae</taxon>
        <taxon>Caldicellulosiruptor</taxon>
    </lineage>
</organism>
<evidence type="ECO:0000256" key="2">
    <source>
        <dbReference type="SAM" id="SignalP"/>
    </source>
</evidence>